<gene>
    <name evidence="8" type="ORF">PGB34_06515</name>
</gene>
<dbReference type="Proteomes" id="UP001212602">
    <property type="component" value="Unassembled WGS sequence"/>
</dbReference>
<dbReference type="Pfam" id="PF00892">
    <property type="entry name" value="EamA"/>
    <property type="match status" value="2"/>
</dbReference>
<proteinExistence type="predicted"/>
<keyword evidence="3 6" id="KW-0812">Transmembrane</keyword>
<feature type="domain" description="EamA" evidence="7">
    <location>
        <begin position="168"/>
        <end position="302"/>
    </location>
</feature>
<dbReference type="InterPro" id="IPR000620">
    <property type="entry name" value="EamA_dom"/>
</dbReference>
<comment type="caution">
    <text evidence="8">The sequence shown here is derived from an EMBL/GenBank/DDBJ whole genome shotgun (WGS) entry which is preliminary data.</text>
</comment>
<feature type="transmembrane region" description="Helical" evidence="6">
    <location>
        <begin position="137"/>
        <end position="155"/>
    </location>
</feature>
<keyword evidence="5 6" id="KW-0472">Membrane</keyword>
<keyword evidence="2" id="KW-1003">Cell membrane</keyword>
<evidence type="ECO:0000256" key="2">
    <source>
        <dbReference type="ARBA" id="ARBA00022475"/>
    </source>
</evidence>
<dbReference type="AlphaFoldDB" id="A0AAE3SYZ3"/>
<dbReference type="InterPro" id="IPR050638">
    <property type="entry name" value="AA-Vitamin_Transporters"/>
</dbReference>
<evidence type="ECO:0000256" key="4">
    <source>
        <dbReference type="ARBA" id="ARBA00022989"/>
    </source>
</evidence>
<dbReference type="RefSeq" id="WP_271427254.1">
    <property type="nucleotide sequence ID" value="NZ_JAQIPB010000002.1"/>
</dbReference>
<dbReference type="SUPFAM" id="SSF103481">
    <property type="entry name" value="Multidrug resistance efflux transporter EmrE"/>
    <property type="match status" value="2"/>
</dbReference>
<dbReference type="PANTHER" id="PTHR32322:SF18">
    <property type="entry name" value="S-ADENOSYLMETHIONINE_S-ADENOSYLHOMOCYSTEINE TRANSPORTER"/>
    <property type="match status" value="1"/>
</dbReference>
<feature type="transmembrane region" description="Helical" evidence="6">
    <location>
        <begin position="16"/>
        <end position="36"/>
    </location>
</feature>
<organism evidence="8 9">
    <name type="scientific">Xenophilus arseniciresistens</name>
    <dbReference type="NCBI Taxonomy" id="1283306"/>
    <lineage>
        <taxon>Bacteria</taxon>
        <taxon>Pseudomonadati</taxon>
        <taxon>Pseudomonadota</taxon>
        <taxon>Betaproteobacteria</taxon>
        <taxon>Burkholderiales</taxon>
        <taxon>Comamonadaceae</taxon>
        <taxon>Xenophilus</taxon>
    </lineage>
</organism>
<evidence type="ECO:0000256" key="6">
    <source>
        <dbReference type="SAM" id="Phobius"/>
    </source>
</evidence>
<accession>A0AAE3SYZ3</accession>
<comment type="subcellular location">
    <subcellularLocation>
        <location evidence="1">Cell membrane</location>
        <topology evidence="1">Multi-pass membrane protein</topology>
    </subcellularLocation>
</comment>
<protein>
    <submittedName>
        <fullName evidence="8">DMT family transporter</fullName>
    </submittedName>
</protein>
<feature type="transmembrane region" description="Helical" evidence="6">
    <location>
        <begin position="232"/>
        <end position="252"/>
    </location>
</feature>
<dbReference type="InterPro" id="IPR037185">
    <property type="entry name" value="EmrE-like"/>
</dbReference>
<feature type="transmembrane region" description="Helical" evidence="6">
    <location>
        <begin position="85"/>
        <end position="104"/>
    </location>
</feature>
<evidence type="ECO:0000256" key="1">
    <source>
        <dbReference type="ARBA" id="ARBA00004651"/>
    </source>
</evidence>
<feature type="transmembrane region" description="Helical" evidence="6">
    <location>
        <begin position="264"/>
        <end position="284"/>
    </location>
</feature>
<dbReference type="PANTHER" id="PTHR32322">
    <property type="entry name" value="INNER MEMBRANE TRANSPORTER"/>
    <property type="match status" value="1"/>
</dbReference>
<dbReference type="Gene3D" id="1.10.3730.20">
    <property type="match status" value="2"/>
</dbReference>
<feature type="transmembrane region" description="Helical" evidence="6">
    <location>
        <begin position="198"/>
        <end position="220"/>
    </location>
</feature>
<dbReference type="GO" id="GO:0005886">
    <property type="term" value="C:plasma membrane"/>
    <property type="evidence" value="ECO:0007669"/>
    <property type="project" value="UniProtKB-SubCell"/>
</dbReference>
<dbReference type="EMBL" id="JAQIPB010000002">
    <property type="protein sequence ID" value="MDA7416015.1"/>
    <property type="molecule type" value="Genomic_DNA"/>
</dbReference>
<reference evidence="8" key="1">
    <citation type="submission" date="2023-01" db="EMBL/GenBank/DDBJ databases">
        <title>Xenophilus mangrovi sp. nov., isolated from soil of Mangrove nature reserve.</title>
        <authorList>
            <person name="Xu S."/>
            <person name="Liu Z."/>
            <person name="Xu Y."/>
        </authorList>
    </citation>
    <scope>NUCLEOTIDE SEQUENCE</scope>
    <source>
        <strain evidence="8">YW8</strain>
    </source>
</reference>
<feature type="domain" description="EamA" evidence="7">
    <location>
        <begin position="22"/>
        <end position="154"/>
    </location>
</feature>
<feature type="transmembrane region" description="Helical" evidence="6">
    <location>
        <begin position="48"/>
        <end position="65"/>
    </location>
</feature>
<evidence type="ECO:0000256" key="5">
    <source>
        <dbReference type="ARBA" id="ARBA00023136"/>
    </source>
</evidence>
<feature type="transmembrane region" description="Helical" evidence="6">
    <location>
        <begin position="167"/>
        <end position="186"/>
    </location>
</feature>
<evidence type="ECO:0000313" key="8">
    <source>
        <dbReference type="EMBL" id="MDA7416015.1"/>
    </source>
</evidence>
<name>A0AAE3SYZ3_9BURK</name>
<feature type="transmembrane region" description="Helical" evidence="6">
    <location>
        <begin position="110"/>
        <end position="130"/>
    </location>
</feature>
<sequence>MTTGERPQGAPASPPALVPVQVLLLGTTAMWGLNVAMMKWLTGHFDPIAMAVLRMVAATLALSWLMHRAGRGWQLQGWRTHWKTLLVCSALMIYLNQWLFAAGLQRSSATNGALITGLSPLVASVLAWALLRERLPLLRLIGVMLGLSGVAVVVLQRSGGSVSAGSVGDLLILCAIVLFGLGSVLLQRLLQHSDALAISLGIHALGSVLLLAHSGVAALVRGGWPQTSSAPLYWAMALLSGALATGLGNLMWTRAISRIGMARAALWTNFVPLFAVAAAALLLGERITRWDLLGLLLVLAGTRLGMKKPAHR</sequence>
<keyword evidence="9" id="KW-1185">Reference proteome</keyword>
<keyword evidence="4 6" id="KW-1133">Transmembrane helix</keyword>
<evidence type="ECO:0000313" key="9">
    <source>
        <dbReference type="Proteomes" id="UP001212602"/>
    </source>
</evidence>
<evidence type="ECO:0000256" key="3">
    <source>
        <dbReference type="ARBA" id="ARBA00022692"/>
    </source>
</evidence>
<evidence type="ECO:0000259" key="7">
    <source>
        <dbReference type="Pfam" id="PF00892"/>
    </source>
</evidence>